<dbReference type="OrthoDB" id="278329at2759"/>
<dbReference type="EMBL" id="CANTUO010000007">
    <property type="protein sequence ID" value="CAI5760804.1"/>
    <property type="molecule type" value="Genomic_DNA"/>
</dbReference>
<dbReference type="CDD" id="cd20270">
    <property type="entry name" value="Complex1_LYR_SDHAF3_LYRM10"/>
    <property type="match status" value="1"/>
</dbReference>
<evidence type="ECO:0000256" key="3">
    <source>
        <dbReference type="ARBA" id="ARBA00022946"/>
    </source>
</evidence>
<dbReference type="InterPro" id="IPR008381">
    <property type="entry name" value="SDHAF3/Sdh7"/>
</dbReference>
<comment type="similarity">
    <text evidence="2 6">Belongs to the complex I LYR family. SDHAF3 subfamily.</text>
</comment>
<evidence type="ECO:0000256" key="1">
    <source>
        <dbReference type="ARBA" id="ARBA00004305"/>
    </source>
</evidence>
<sequence length="122" mass="14425">MKPSLIRLVKPRRPEHATSAILPPIPLYRAILRAHVRKLPKDLRYLGDSYVKKEFKDHKKIDNPLHIIGFLTEWQEYLKQIDDSKYLQNKLSKQDLEKMSDEQIGQLYELMEATKKIGEQQV</sequence>
<gene>
    <name evidence="7" type="ORF">CANVERA_P5312</name>
</gene>
<name>A0A9W4U2H0_9ASCO</name>
<dbReference type="AlphaFoldDB" id="A0A9W4U2H0"/>
<dbReference type="GO" id="GO:0005758">
    <property type="term" value="C:mitochondrial intermembrane space"/>
    <property type="evidence" value="ECO:0007669"/>
    <property type="project" value="TreeGrafter"/>
</dbReference>
<dbReference type="Pfam" id="PF13233">
    <property type="entry name" value="Complex1_LYR_2"/>
    <property type="match status" value="1"/>
</dbReference>
<reference evidence="7" key="1">
    <citation type="submission" date="2022-12" db="EMBL/GenBank/DDBJ databases">
        <authorList>
            <person name="Brejova B."/>
        </authorList>
    </citation>
    <scope>NUCLEOTIDE SEQUENCE</scope>
</reference>
<comment type="subcellular location">
    <subcellularLocation>
        <location evidence="1 6">Mitochondrion matrix</location>
    </subcellularLocation>
</comment>
<evidence type="ECO:0000256" key="4">
    <source>
        <dbReference type="ARBA" id="ARBA00023128"/>
    </source>
</evidence>
<protein>
    <recommendedName>
        <fullName evidence="6">Succinate dehydrogenase assembly factor 3</fullName>
        <shortName evidence="6">SDH assembly factor 3</shortName>
        <shortName evidence="6">SDHAF3</shortName>
    </recommendedName>
</protein>
<dbReference type="PANTHER" id="PTHR13137">
    <property type="entry name" value="DC11 ACN9 HOMOLOG"/>
    <property type="match status" value="1"/>
</dbReference>
<comment type="function">
    <text evidence="6">Plays an essential role in the assembly of succinate dehydrogenase (SDH), an enzyme complex (also referred to as respiratory complex II) that is a component of both the tricarboxylic acid (TCA) cycle and the mitochondrial electron transport chain, and which couples the oxidation of succinate to fumarate with the reduction of ubiquinone (coenzyme Q) to ubiquinol. Promotes maturation of the iron-sulfur protein subunit of the SDH catalytic dimer, protecting it from the deleterious effects of oxidants. May act together with SDHAF1.</text>
</comment>
<evidence type="ECO:0000256" key="6">
    <source>
        <dbReference type="RuleBase" id="RU368039"/>
    </source>
</evidence>
<keyword evidence="8" id="KW-1185">Reference proteome</keyword>
<organism evidence="7 8">
    <name type="scientific">Candida verbasci</name>
    <dbReference type="NCBI Taxonomy" id="1227364"/>
    <lineage>
        <taxon>Eukaryota</taxon>
        <taxon>Fungi</taxon>
        <taxon>Dikarya</taxon>
        <taxon>Ascomycota</taxon>
        <taxon>Saccharomycotina</taxon>
        <taxon>Pichiomycetes</taxon>
        <taxon>Debaryomycetaceae</taxon>
        <taxon>Candida/Lodderomyces clade</taxon>
        <taxon>Candida</taxon>
    </lineage>
</organism>
<comment type="caution">
    <text evidence="7">The sequence shown here is derived from an EMBL/GenBank/DDBJ whole genome shotgun (WGS) entry which is preliminary data.</text>
</comment>
<keyword evidence="3" id="KW-0809">Transit peptide</keyword>
<keyword evidence="4 6" id="KW-0496">Mitochondrion</keyword>
<comment type="subunit">
    <text evidence="6">Interacts with the iron-sulfur protein subunit within the SDH catalytic dimer.</text>
</comment>
<evidence type="ECO:0000256" key="5">
    <source>
        <dbReference type="ARBA" id="ARBA00023186"/>
    </source>
</evidence>
<dbReference type="PANTHER" id="PTHR13137:SF6">
    <property type="entry name" value="SUCCINATE DEHYDROGENASE ASSEMBLY FACTOR 3, MITOCHONDRIAL"/>
    <property type="match status" value="1"/>
</dbReference>
<proteinExistence type="inferred from homology"/>
<evidence type="ECO:0000313" key="7">
    <source>
        <dbReference type="EMBL" id="CAI5760804.1"/>
    </source>
</evidence>
<dbReference type="GO" id="GO:0006105">
    <property type="term" value="P:succinate metabolic process"/>
    <property type="evidence" value="ECO:0007669"/>
    <property type="project" value="TreeGrafter"/>
</dbReference>
<dbReference type="GO" id="GO:0034553">
    <property type="term" value="P:mitochondrial respiratory chain complex II assembly"/>
    <property type="evidence" value="ECO:0007669"/>
    <property type="project" value="UniProtKB-UniRule"/>
</dbReference>
<evidence type="ECO:0000313" key="8">
    <source>
        <dbReference type="Proteomes" id="UP001152885"/>
    </source>
</evidence>
<evidence type="ECO:0000256" key="2">
    <source>
        <dbReference type="ARBA" id="ARBA00006020"/>
    </source>
</evidence>
<keyword evidence="5 6" id="KW-0143">Chaperone</keyword>
<accession>A0A9W4U2H0</accession>
<dbReference type="Proteomes" id="UP001152885">
    <property type="component" value="Unassembled WGS sequence"/>
</dbReference>
<dbReference type="GO" id="GO:0005759">
    <property type="term" value="C:mitochondrial matrix"/>
    <property type="evidence" value="ECO:0007669"/>
    <property type="project" value="UniProtKB-SubCell"/>
</dbReference>